<accession>A0AB35U4L1</accession>
<comment type="caution">
    <text evidence="2">The sequence shown here is derived from an EMBL/GenBank/DDBJ whole genome shotgun (WGS) entry which is preliminary data.</text>
</comment>
<keyword evidence="1" id="KW-1133">Transmembrane helix</keyword>
<keyword evidence="1" id="KW-0812">Transmembrane</keyword>
<dbReference type="EMBL" id="JALBUR010000006">
    <property type="protein sequence ID" value="MDX8419257.1"/>
    <property type="molecule type" value="Genomic_DNA"/>
</dbReference>
<feature type="transmembrane region" description="Helical" evidence="1">
    <location>
        <begin position="15"/>
        <end position="35"/>
    </location>
</feature>
<organism evidence="2 3">
    <name type="scientific">Grylomicrobium aquisgranensis</name>
    <dbReference type="NCBI Taxonomy" id="2926318"/>
    <lineage>
        <taxon>Bacteria</taxon>
        <taxon>Bacillati</taxon>
        <taxon>Bacillota</taxon>
        <taxon>Erysipelotrichia</taxon>
        <taxon>Erysipelotrichales</taxon>
        <taxon>Erysipelotrichaceae</taxon>
        <taxon>Grylomicrobium</taxon>
    </lineage>
</organism>
<protein>
    <submittedName>
        <fullName evidence="2">Uncharacterized protein</fullName>
    </submittedName>
</protein>
<proteinExistence type="predicted"/>
<evidence type="ECO:0000313" key="3">
    <source>
        <dbReference type="Proteomes" id="UP001286174"/>
    </source>
</evidence>
<gene>
    <name evidence="2" type="ORF">MOZ60_04015</name>
</gene>
<dbReference type="Proteomes" id="UP001286174">
    <property type="component" value="Unassembled WGS sequence"/>
</dbReference>
<keyword evidence="3" id="KW-1185">Reference proteome</keyword>
<name>A0AB35U4L1_9FIRM</name>
<reference evidence="2 3" key="1">
    <citation type="submission" date="2022-03" db="EMBL/GenBank/DDBJ databases">
        <title>Novel taxa within the pig intestine.</title>
        <authorList>
            <person name="Wylensek D."/>
            <person name="Bishof K."/>
            <person name="Afrizal A."/>
            <person name="Clavel T."/>
        </authorList>
    </citation>
    <scope>NUCLEOTIDE SEQUENCE [LARGE SCALE GENOMIC DNA]</scope>
    <source>
        <strain evidence="2 3">CLA-KB-P133</strain>
    </source>
</reference>
<keyword evidence="1" id="KW-0472">Membrane</keyword>
<dbReference type="RefSeq" id="WP_108774005.1">
    <property type="nucleotide sequence ID" value="NZ_JALBUR010000006.1"/>
</dbReference>
<dbReference type="AlphaFoldDB" id="A0AB35U4L1"/>
<sequence>MDALLTDLQNVCTQLLPILGAVALVFLCIFIKKLWQMVDTGNERLKQLSSTLDKADLSMEKIQAPLDTAVKLSHSVDKVQDKAEQAFGKMTDFTTDSLNNLKDFAARKKEENEQEGTEQVKSDE</sequence>
<evidence type="ECO:0000313" key="2">
    <source>
        <dbReference type="EMBL" id="MDX8419257.1"/>
    </source>
</evidence>
<evidence type="ECO:0000256" key="1">
    <source>
        <dbReference type="SAM" id="Phobius"/>
    </source>
</evidence>